<dbReference type="EMBL" id="JACRSU010000001">
    <property type="protein sequence ID" value="MBC8539601.1"/>
    <property type="molecule type" value="Genomic_DNA"/>
</dbReference>
<dbReference type="Gene3D" id="3.20.20.190">
    <property type="entry name" value="Phosphatidylinositol (PI) phosphodiesterase"/>
    <property type="match status" value="1"/>
</dbReference>
<dbReference type="Gene3D" id="3.60.110.10">
    <property type="entry name" value="Carbon-nitrogen hydrolase"/>
    <property type="match status" value="1"/>
</dbReference>
<dbReference type="RefSeq" id="WP_249310815.1">
    <property type="nucleotide sequence ID" value="NZ_JACRSU010000001.1"/>
</dbReference>
<evidence type="ECO:0000259" key="1">
    <source>
        <dbReference type="PROSITE" id="PS50263"/>
    </source>
</evidence>
<dbReference type="PROSITE" id="PS51704">
    <property type="entry name" value="GP_PDE"/>
    <property type="match status" value="1"/>
</dbReference>
<dbReference type="InterPro" id="IPR017946">
    <property type="entry name" value="PLC-like_Pdiesterase_TIM-brl"/>
</dbReference>
<comment type="caution">
    <text evidence="3">The sequence shown here is derived from an EMBL/GenBank/DDBJ whole genome shotgun (WGS) entry which is preliminary data.</text>
</comment>
<dbReference type="SUPFAM" id="SSF56317">
    <property type="entry name" value="Carbon-nitrogen hydrolase"/>
    <property type="match status" value="1"/>
</dbReference>
<evidence type="ECO:0000259" key="2">
    <source>
        <dbReference type="PROSITE" id="PS51704"/>
    </source>
</evidence>
<dbReference type="InterPro" id="IPR036526">
    <property type="entry name" value="C-N_Hydrolase_sf"/>
</dbReference>
<dbReference type="GO" id="GO:0006629">
    <property type="term" value="P:lipid metabolic process"/>
    <property type="evidence" value="ECO:0007669"/>
    <property type="project" value="InterPro"/>
</dbReference>
<reference evidence="3" key="1">
    <citation type="submission" date="2020-08" db="EMBL/GenBank/DDBJ databases">
        <title>Genome public.</title>
        <authorList>
            <person name="Liu C."/>
            <person name="Sun Q."/>
        </authorList>
    </citation>
    <scope>NUCLEOTIDE SEQUENCE</scope>
    <source>
        <strain evidence="3">H8</strain>
    </source>
</reference>
<evidence type="ECO:0000313" key="3">
    <source>
        <dbReference type="EMBL" id="MBC8539601.1"/>
    </source>
</evidence>
<feature type="domain" description="GP-PDE" evidence="2">
    <location>
        <begin position="303"/>
        <end position="542"/>
    </location>
</feature>
<dbReference type="InterPro" id="IPR003010">
    <property type="entry name" value="C-N_Hydrolase"/>
</dbReference>
<gene>
    <name evidence="3" type="ORF">H8698_01250</name>
</gene>
<evidence type="ECO:0000313" key="4">
    <source>
        <dbReference type="Proteomes" id="UP000611762"/>
    </source>
</evidence>
<dbReference type="PANTHER" id="PTHR46211:SF14">
    <property type="entry name" value="GLYCEROPHOSPHODIESTER PHOSPHODIESTERASE"/>
    <property type="match status" value="1"/>
</dbReference>
<protein>
    <recommendedName>
        <fullName evidence="5">Glycerophosphoryl diester phosphodiesterase</fullName>
    </recommendedName>
</protein>
<dbReference type="AlphaFoldDB" id="A0A926HYA5"/>
<organism evidence="3 4">
    <name type="scientific">Congzhengia minquanensis</name>
    <dbReference type="NCBI Taxonomy" id="2763657"/>
    <lineage>
        <taxon>Bacteria</taxon>
        <taxon>Bacillati</taxon>
        <taxon>Bacillota</taxon>
        <taxon>Clostridia</taxon>
        <taxon>Eubacteriales</taxon>
        <taxon>Oscillospiraceae</taxon>
        <taxon>Congzhengia</taxon>
    </lineage>
</organism>
<dbReference type="SUPFAM" id="SSF51695">
    <property type="entry name" value="PLC-like phosphodiesterases"/>
    <property type="match status" value="1"/>
</dbReference>
<accession>A0A926HYA5</accession>
<evidence type="ECO:0008006" key="5">
    <source>
        <dbReference type="Google" id="ProtNLM"/>
    </source>
</evidence>
<dbReference type="PANTHER" id="PTHR46211">
    <property type="entry name" value="GLYCEROPHOSPHORYL DIESTER PHOSPHODIESTERASE"/>
    <property type="match status" value="1"/>
</dbReference>
<feature type="domain" description="CN hydrolase" evidence="1">
    <location>
        <begin position="13"/>
        <end position="256"/>
    </location>
</feature>
<name>A0A926HYA5_9FIRM</name>
<dbReference type="Proteomes" id="UP000611762">
    <property type="component" value="Unassembled WGS sequence"/>
</dbReference>
<dbReference type="Pfam" id="PF03009">
    <property type="entry name" value="GDPD"/>
    <property type="match status" value="1"/>
</dbReference>
<dbReference type="Pfam" id="PF00795">
    <property type="entry name" value="CN_hydrolase"/>
    <property type="match status" value="1"/>
</dbReference>
<keyword evidence="4" id="KW-1185">Reference proteome</keyword>
<dbReference type="CDD" id="cd07197">
    <property type="entry name" value="nitrilase"/>
    <property type="match status" value="1"/>
</dbReference>
<sequence>MDPTSITRERYKVRACIIQPPYSKDSSNSDEYFDYKIQQLDKCDETVDIIVLPEYSDVPCATATREETIFFHNKYINILLNKCIETAKRCNALVFVNALYEENNNFRNTTYVYNRKGALIGKYFKKHLPPLELNTLELDSDYTFEFSEPYVIEVDGLRYGFLTCYDFYFYESFANIARKNVDIIIGCSLQRSDSHAAIEIICRFLAYNTNAYVIRSSVSFNENSDICGASMVVSPYGEVLKNMEGKFGMEIVEFDPEDKHYKPAGFGNPDAPHYEYLEFGRKPWQYRPAGSAIIKNEYMLKYPRVCAHRGFSTIAPENSMPAFGAAIAMGAEEIEFDLWPTLDGEIVSCHDRNLERVSTGTGLITEHTLSELEKLDFGIKFGEKFKGLHIIKFEEILKKFSCHVIMNIHIKPLSYSEPYPENTMKKIIELIKRYDCEKYVYLMLETDMQIEQFKEYAPEISVCVGHLEDRPWEIVDRAIKFGCEKVQLYKPYFNQDMIDKAHANGIRCNVFWSDEPKETKEFLDMGIDTILTNDYNRISQVVKG</sequence>
<dbReference type="PROSITE" id="PS50263">
    <property type="entry name" value="CN_HYDROLASE"/>
    <property type="match status" value="1"/>
</dbReference>
<dbReference type="GO" id="GO:0008081">
    <property type="term" value="F:phosphoric diester hydrolase activity"/>
    <property type="evidence" value="ECO:0007669"/>
    <property type="project" value="InterPro"/>
</dbReference>
<dbReference type="InterPro" id="IPR030395">
    <property type="entry name" value="GP_PDE_dom"/>
</dbReference>
<proteinExistence type="predicted"/>